<comment type="catalytic activity">
    <reaction evidence="17 18">
        <text>a ubiquinone + NADH + 5 H(+)(in) = a ubiquinol + NAD(+) + 4 H(+)(out)</text>
        <dbReference type="Rhea" id="RHEA:29091"/>
        <dbReference type="Rhea" id="RHEA-COMP:9565"/>
        <dbReference type="Rhea" id="RHEA-COMP:9566"/>
        <dbReference type="ChEBI" id="CHEBI:15378"/>
        <dbReference type="ChEBI" id="CHEBI:16389"/>
        <dbReference type="ChEBI" id="CHEBI:17976"/>
        <dbReference type="ChEBI" id="CHEBI:57540"/>
        <dbReference type="ChEBI" id="CHEBI:57945"/>
        <dbReference type="EC" id="7.1.1.2"/>
    </reaction>
</comment>
<keyword evidence="11 18" id="KW-0249">Electron transport</keyword>
<evidence type="ECO:0000256" key="16">
    <source>
        <dbReference type="ARBA" id="ARBA00023136"/>
    </source>
</evidence>
<feature type="transmembrane region" description="Helical" evidence="18">
    <location>
        <begin position="271"/>
        <end position="296"/>
    </location>
</feature>
<keyword evidence="9 18" id="KW-0999">Mitochondrion inner membrane</keyword>
<feature type="transmembrane region" description="Helical" evidence="18">
    <location>
        <begin position="237"/>
        <end position="259"/>
    </location>
</feature>
<comment type="function">
    <text evidence="18">Core subunit of the mitochondrial membrane respiratory chain NADH dehydrogenase (Complex I) which catalyzes electron transfer from NADH through the respiratory chain, using ubiquinone as an electron acceptor. Essential for the catalytic activity and assembly of complex I.</text>
</comment>
<feature type="chain" id="PRO_5038738879" description="NADH-ubiquinone oxidoreductase chain 2" evidence="19">
    <location>
        <begin position="23"/>
        <end position="333"/>
    </location>
</feature>
<comment type="similarity">
    <text evidence="3 18">Belongs to the complex I subunit 2 family.</text>
</comment>
<evidence type="ECO:0000313" key="21">
    <source>
        <dbReference type="EMBL" id="WAJ48455.1"/>
    </source>
</evidence>
<evidence type="ECO:0000256" key="9">
    <source>
        <dbReference type="ARBA" id="ARBA00022792"/>
    </source>
</evidence>
<dbReference type="InterPro" id="IPR050175">
    <property type="entry name" value="Complex_I_Subunit_2"/>
</dbReference>
<dbReference type="AlphaFoldDB" id="A0A9E8YFH0"/>
<keyword evidence="8 18" id="KW-0812">Transmembrane</keyword>
<dbReference type="GO" id="GO:0008137">
    <property type="term" value="F:NADH dehydrogenase (ubiquinone) activity"/>
    <property type="evidence" value="ECO:0007669"/>
    <property type="project" value="UniProtKB-EC"/>
</dbReference>
<organism evidence="21">
    <name type="scientific">Acanthaspis pedestris</name>
    <dbReference type="NCBI Taxonomy" id="1387356"/>
    <lineage>
        <taxon>Eukaryota</taxon>
        <taxon>Metazoa</taxon>
        <taxon>Ecdysozoa</taxon>
        <taxon>Arthropoda</taxon>
        <taxon>Hexapoda</taxon>
        <taxon>Insecta</taxon>
        <taxon>Pterygota</taxon>
        <taxon>Neoptera</taxon>
        <taxon>Paraneoptera</taxon>
        <taxon>Hemiptera</taxon>
        <taxon>Heteroptera</taxon>
        <taxon>Panheteroptera</taxon>
        <taxon>Cimicomorpha</taxon>
        <taxon>Reduviidae</taxon>
        <taxon>Reduviinae</taxon>
        <taxon>Acanthaspis</taxon>
    </lineage>
</organism>
<comment type="function">
    <text evidence="1">Core subunit of the mitochondrial membrane respiratory chain NADH dehydrogenase (Complex I) that is believed to belong to the minimal assembly required for catalysis. Complex I functions in the transfer of electrons from NADH to the respiratory chain. The immediate electron acceptor for the enzyme is believed to be ubiquinone.</text>
</comment>
<accession>A0A9E8YFH0</accession>
<geneLocation type="mitochondrion" evidence="21"/>
<keyword evidence="19" id="KW-0732">Signal</keyword>
<keyword evidence="10 18" id="KW-1278">Translocase</keyword>
<evidence type="ECO:0000256" key="17">
    <source>
        <dbReference type="ARBA" id="ARBA00049551"/>
    </source>
</evidence>
<keyword evidence="6" id="KW-0813">Transport</keyword>
<keyword evidence="12 18" id="KW-1133">Transmembrane helix</keyword>
<evidence type="ECO:0000256" key="4">
    <source>
        <dbReference type="ARBA" id="ARBA00012944"/>
    </source>
</evidence>
<sequence>MINISKLLFLSILILGTCLTLSSETWLGMWIGLEMNLIAFIPIIFKSKNISSSESCMMYFLIQSMGSILMLVSVLSNSLITVSPTVIEHFFYSTLMFSMFIKLGVPPFHFWFPEILEKMSWMNCMILMTWQKVAPLAILSLMSEKMLLLPVIIMMSTVVGALGGLNQTSIRKILGYSSISHMGWMIACLKFKNDLWMKYLIIYSAILITMIFVFHMYSSFNINQFNQMSTMTEKTMIIIMFMSLGGLPPFLGFLPKWMVIQSLMTSNSYTLLTIMVLSTLITLFYYLRLVSTMILLSSMSLKWNIKKTNLKNEMQIAIVMINTLLPVISTFSF</sequence>
<name>A0A9E8YFH0_9HEMI</name>
<gene>
    <name evidence="21" type="primary">nad2</name>
</gene>
<evidence type="ECO:0000256" key="5">
    <source>
        <dbReference type="ARBA" id="ARBA00021008"/>
    </source>
</evidence>
<keyword evidence="15 18" id="KW-0496">Mitochondrion</keyword>
<dbReference type="SMR" id="A0A9E8YFH0"/>
<evidence type="ECO:0000256" key="14">
    <source>
        <dbReference type="ARBA" id="ARBA00023075"/>
    </source>
</evidence>
<dbReference type="EC" id="7.1.1.2" evidence="4 18"/>
<keyword evidence="16 18" id="KW-0472">Membrane</keyword>
<comment type="subcellular location">
    <subcellularLocation>
        <location evidence="2 18">Mitochondrion inner membrane</location>
        <topology evidence="2 18">Multi-pass membrane protein</topology>
    </subcellularLocation>
</comment>
<feature type="transmembrane region" description="Helical" evidence="18">
    <location>
        <begin position="57"/>
        <end position="78"/>
    </location>
</feature>
<dbReference type="Pfam" id="PF00361">
    <property type="entry name" value="Proton_antipo_M"/>
    <property type="match status" value="1"/>
</dbReference>
<evidence type="ECO:0000256" key="2">
    <source>
        <dbReference type="ARBA" id="ARBA00004448"/>
    </source>
</evidence>
<dbReference type="GO" id="GO:0005743">
    <property type="term" value="C:mitochondrial inner membrane"/>
    <property type="evidence" value="ECO:0007669"/>
    <property type="project" value="UniProtKB-SubCell"/>
</dbReference>
<dbReference type="EMBL" id="OP545807">
    <property type="protein sequence ID" value="WAJ48455.1"/>
    <property type="molecule type" value="Genomic_DNA"/>
</dbReference>
<feature type="signal peptide" evidence="19">
    <location>
        <begin position="1"/>
        <end position="22"/>
    </location>
</feature>
<evidence type="ECO:0000256" key="13">
    <source>
        <dbReference type="ARBA" id="ARBA00023027"/>
    </source>
</evidence>
<dbReference type="PANTHER" id="PTHR46552:SF1">
    <property type="entry name" value="NADH-UBIQUINONE OXIDOREDUCTASE CHAIN 2"/>
    <property type="match status" value="1"/>
</dbReference>
<dbReference type="InterPro" id="IPR001750">
    <property type="entry name" value="ND/Mrp_TM"/>
</dbReference>
<evidence type="ECO:0000256" key="1">
    <source>
        <dbReference type="ARBA" id="ARBA00003257"/>
    </source>
</evidence>
<keyword evidence="7 18" id="KW-0679">Respiratory chain</keyword>
<evidence type="ECO:0000256" key="15">
    <source>
        <dbReference type="ARBA" id="ARBA00023128"/>
    </source>
</evidence>
<evidence type="ECO:0000256" key="19">
    <source>
        <dbReference type="SAM" id="SignalP"/>
    </source>
</evidence>
<feature type="transmembrane region" description="Helical" evidence="18">
    <location>
        <begin position="30"/>
        <end position="45"/>
    </location>
</feature>
<dbReference type="GO" id="GO:0006120">
    <property type="term" value="P:mitochondrial electron transport, NADH to ubiquinone"/>
    <property type="evidence" value="ECO:0007669"/>
    <property type="project" value="InterPro"/>
</dbReference>
<keyword evidence="13 18" id="KW-0520">NAD</keyword>
<dbReference type="PRINTS" id="PR01436">
    <property type="entry name" value="NADHDHGNASE2"/>
</dbReference>
<dbReference type="InterPro" id="IPR003917">
    <property type="entry name" value="NADH_UbQ_OxRdtase_chain2"/>
</dbReference>
<evidence type="ECO:0000256" key="12">
    <source>
        <dbReference type="ARBA" id="ARBA00022989"/>
    </source>
</evidence>
<dbReference type="PANTHER" id="PTHR46552">
    <property type="entry name" value="NADH-UBIQUINONE OXIDOREDUCTASE CHAIN 2"/>
    <property type="match status" value="1"/>
</dbReference>
<evidence type="ECO:0000256" key="7">
    <source>
        <dbReference type="ARBA" id="ARBA00022660"/>
    </source>
</evidence>
<keyword evidence="14 18" id="KW-0830">Ubiquinone</keyword>
<evidence type="ECO:0000256" key="3">
    <source>
        <dbReference type="ARBA" id="ARBA00007012"/>
    </source>
</evidence>
<feature type="transmembrane region" description="Helical" evidence="18">
    <location>
        <begin position="90"/>
        <end position="112"/>
    </location>
</feature>
<proteinExistence type="inferred from homology"/>
<feature type="domain" description="NADH:quinone oxidoreductase/Mrp antiporter transmembrane" evidence="20">
    <location>
        <begin position="23"/>
        <end position="282"/>
    </location>
</feature>
<evidence type="ECO:0000256" key="11">
    <source>
        <dbReference type="ARBA" id="ARBA00022982"/>
    </source>
</evidence>
<feature type="transmembrane region" description="Helical" evidence="18">
    <location>
        <begin position="316"/>
        <end position="332"/>
    </location>
</feature>
<evidence type="ECO:0000256" key="8">
    <source>
        <dbReference type="ARBA" id="ARBA00022692"/>
    </source>
</evidence>
<protein>
    <recommendedName>
        <fullName evidence="5 18">NADH-ubiquinone oxidoreductase chain 2</fullName>
        <ecNumber evidence="4 18">7.1.1.2</ecNumber>
    </recommendedName>
</protein>
<feature type="transmembrane region" description="Helical" evidence="18">
    <location>
        <begin position="199"/>
        <end position="217"/>
    </location>
</feature>
<reference evidence="21" key="1">
    <citation type="submission" date="2022-09" db="EMBL/GenBank/DDBJ databases">
        <authorList>
            <person name="Selvaraj P."/>
            <person name="John J.S."/>
            <person name="AbdulAzeez S."/>
            <person name="Borgio J.F."/>
        </authorList>
    </citation>
    <scope>NUCLEOTIDE SEQUENCE</scope>
</reference>
<evidence type="ECO:0000256" key="6">
    <source>
        <dbReference type="ARBA" id="ARBA00022448"/>
    </source>
</evidence>
<evidence type="ECO:0000259" key="20">
    <source>
        <dbReference type="Pfam" id="PF00361"/>
    </source>
</evidence>
<evidence type="ECO:0000256" key="18">
    <source>
        <dbReference type="RuleBase" id="RU003403"/>
    </source>
</evidence>
<evidence type="ECO:0000256" key="10">
    <source>
        <dbReference type="ARBA" id="ARBA00022967"/>
    </source>
</evidence>